<protein>
    <submittedName>
        <fullName evidence="1">Uncharacterized protein</fullName>
    </submittedName>
</protein>
<sequence>MQLKYISLLVSLASSASLDKASEAILGSASGIPASHEYHVLLRRDSETVEEIPDTVLESRHADRDKRKPVASPGRSRSKCPLGDTCQEPEEDE</sequence>
<dbReference type="Proteomes" id="UP001165960">
    <property type="component" value="Unassembled WGS sequence"/>
</dbReference>
<organism evidence="1 2">
    <name type="scientific">Entomophthora muscae</name>
    <dbReference type="NCBI Taxonomy" id="34485"/>
    <lineage>
        <taxon>Eukaryota</taxon>
        <taxon>Fungi</taxon>
        <taxon>Fungi incertae sedis</taxon>
        <taxon>Zoopagomycota</taxon>
        <taxon>Entomophthoromycotina</taxon>
        <taxon>Entomophthoromycetes</taxon>
        <taxon>Entomophthorales</taxon>
        <taxon>Entomophthoraceae</taxon>
        <taxon>Entomophthora</taxon>
    </lineage>
</organism>
<proteinExistence type="predicted"/>
<accession>A0ACC2RY49</accession>
<dbReference type="EMBL" id="QTSX02006415">
    <property type="protein sequence ID" value="KAJ9055029.1"/>
    <property type="molecule type" value="Genomic_DNA"/>
</dbReference>
<reference evidence="1" key="1">
    <citation type="submission" date="2022-04" db="EMBL/GenBank/DDBJ databases">
        <title>Genome of the entomopathogenic fungus Entomophthora muscae.</title>
        <authorList>
            <person name="Elya C."/>
            <person name="Lovett B.R."/>
            <person name="Lee E."/>
            <person name="Macias A.M."/>
            <person name="Hajek A.E."/>
            <person name="De Bivort B.L."/>
            <person name="Kasson M.T."/>
            <person name="De Fine Licht H.H."/>
            <person name="Stajich J.E."/>
        </authorList>
    </citation>
    <scope>NUCLEOTIDE SEQUENCE</scope>
    <source>
        <strain evidence="1">Berkeley</strain>
    </source>
</reference>
<evidence type="ECO:0000313" key="2">
    <source>
        <dbReference type="Proteomes" id="UP001165960"/>
    </source>
</evidence>
<evidence type="ECO:0000313" key="1">
    <source>
        <dbReference type="EMBL" id="KAJ9055029.1"/>
    </source>
</evidence>
<gene>
    <name evidence="1" type="ORF">DSO57_1008374</name>
</gene>
<name>A0ACC2RY49_9FUNG</name>
<keyword evidence="2" id="KW-1185">Reference proteome</keyword>
<comment type="caution">
    <text evidence="1">The sequence shown here is derived from an EMBL/GenBank/DDBJ whole genome shotgun (WGS) entry which is preliminary data.</text>
</comment>